<name>A0A811QKL7_9POAL</name>
<dbReference type="OrthoDB" id="5135119at2759"/>
<gene>
    <name evidence="4" type="ORF">NCGR_LOCUS42998</name>
</gene>
<evidence type="ECO:0000256" key="1">
    <source>
        <dbReference type="ARBA" id="ARBA00009717"/>
    </source>
</evidence>
<dbReference type="AlphaFoldDB" id="A0A811QKL7"/>
<evidence type="ECO:0000313" key="4">
    <source>
        <dbReference type="EMBL" id="CAD6259561.1"/>
    </source>
</evidence>
<dbReference type="GO" id="GO:0009395">
    <property type="term" value="P:phospholipid catabolic process"/>
    <property type="evidence" value="ECO:0007669"/>
    <property type="project" value="TreeGrafter"/>
</dbReference>
<keyword evidence="5" id="KW-1185">Reference proteome</keyword>
<dbReference type="GO" id="GO:0042578">
    <property type="term" value="F:phosphoric ester hydrolase activity"/>
    <property type="evidence" value="ECO:0007669"/>
    <property type="project" value="UniProtKB-ARBA"/>
</dbReference>
<comment type="similarity">
    <text evidence="1">Belongs to the bacterial phospholipase C family.</text>
</comment>
<dbReference type="EMBL" id="CAJGYO010000011">
    <property type="protein sequence ID" value="CAD6259561.1"/>
    <property type="molecule type" value="Genomic_DNA"/>
</dbReference>
<dbReference type="InterPro" id="IPR011043">
    <property type="entry name" value="Gal_Oxase/kelch_b-propeller"/>
</dbReference>
<accession>A0A811QKL7</accession>
<sequence length="627" mass="69685">MSKRRVHDGEHQGDGGDKKRSRSRPVRRKHLCLLLDDWSRGFTIHRIDADSFHSDSGDRQDASLPGSPALRIESPAGTVPHEGTFFAALGSKIFVFTNQRCALVYDTRTDGLSVGPHAPAQTLLCDSGIAVPVGGTLYALSHRFSDKQKQHSLEAMSWDPNPNGLDELLQRPKTEGWSWKSLPAPPPTFSHNQFVTSHAVHPDGRTIFMTTAYRESPGLHVGTFSFDTESCVWRWHGELRVELMCSAAMSTTSFLPSTQPNRLFVHSATSHGLVSNDTKALVAGLPQRTIFDALHDEGFSFGIYYQYPPSTLFYRNLRQLKYAGSFHAFDLDFRRHCREGKLPSYVVVEQRYFDLEILPGNDDHPSHDVAEGQRFVKEVYEALRSGLQWEETLLVVTYDEHGGFYDHVPTPAGAGVVPSPDGIVSAAPFFFGFDSLGVRVPALLVSPWIEPGTVLHRLSGPYPTSEFEHSSIPATVKKLFNLRSFLTKRDAWAGTFDCFLTRDTPRTDCPLTLPEPVKLRRTAAAEQAPLSEFQEELVQLAAVLNGDHTKDLYPHKLVEGMTVAEAARYCVDAFKAFHDECEKCMKRGEDGSHIPTVKPSLSGKDKDKSKSSFVSKALACLPCARPS</sequence>
<dbReference type="PANTHER" id="PTHR31956">
    <property type="entry name" value="NON-SPECIFIC PHOSPHOLIPASE C4-RELATED"/>
    <property type="match status" value="1"/>
</dbReference>
<evidence type="ECO:0000256" key="2">
    <source>
        <dbReference type="ARBA" id="ARBA00022801"/>
    </source>
</evidence>
<comment type="caution">
    <text evidence="4">The sequence shown here is derived from an EMBL/GenBank/DDBJ whole genome shotgun (WGS) entry which is preliminary data.</text>
</comment>
<organism evidence="4 5">
    <name type="scientific">Miscanthus lutarioriparius</name>
    <dbReference type="NCBI Taxonomy" id="422564"/>
    <lineage>
        <taxon>Eukaryota</taxon>
        <taxon>Viridiplantae</taxon>
        <taxon>Streptophyta</taxon>
        <taxon>Embryophyta</taxon>
        <taxon>Tracheophyta</taxon>
        <taxon>Spermatophyta</taxon>
        <taxon>Magnoliopsida</taxon>
        <taxon>Liliopsida</taxon>
        <taxon>Poales</taxon>
        <taxon>Poaceae</taxon>
        <taxon>PACMAD clade</taxon>
        <taxon>Panicoideae</taxon>
        <taxon>Andropogonodae</taxon>
        <taxon>Andropogoneae</taxon>
        <taxon>Saccharinae</taxon>
        <taxon>Miscanthus</taxon>
    </lineage>
</organism>
<dbReference type="InterPro" id="IPR007312">
    <property type="entry name" value="Phosphoesterase"/>
</dbReference>
<dbReference type="Pfam" id="PF04185">
    <property type="entry name" value="Phosphoesterase"/>
    <property type="match status" value="1"/>
</dbReference>
<dbReference type="Pfam" id="PF07893">
    <property type="entry name" value="DUF1668"/>
    <property type="match status" value="1"/>
</dbReference>
<feature type="region of interest" description="Disordered" evidence="3">
    <location>
        <begin position="592"/>
        <end position="613"/>
    </location>
</feature>
<protein>
    <submittedName>
        <fullName evidence="4">Uncharacterized protein</fullName>
    </submittedName>
</protein>
<dbReference type="SUPFAM" id="SSF50965">
    <property type="entry name" value="Galactose oxidase, central domain"/>
    <property type="match status" value="1"/>
</dbReference>
<dbReference type="InterPro" id="IPR012871">
    <property type="entry name" value="DUF1668_ORYSA"/>
</dbReference>
<feature type="region of interest" description="Disordered" evidence="3">
    <location>
        <begin position="1"/>
        <end position="24"/>
    </location>
</feature>
<dbReference type="PANTHER" id="PTHR31956:SF28">
    <property type="entry name" value="NON-SPECIFIC PHOSPHOLIPASE C4-RELATED"/>
    <property type="match status" value="1"/>
</dbReference>
<dbReference type="InterPro" id="IPR017850">
    <property type="entry name" value="Alkaline_phosphatase_core_sf"/>
</dbReference>
<dbReference type="FunFam" id="3.40.720.10:FF:000011">
    <property type="entry name" value="Non-specific phospholipase C1"/>
    <property type="match status" value="1"/>
</dbReference>
<dbReference type="Gene3D" id="3.40.720.10">
    <property type="entry name" value="Alkaline Phosphatase, subunit A"/>
    <property type="match status" value="1"/>
</dbReference>
<dbReference type="Proteomes" id="UP000604825">
    <property type="component" value="Unassembled WGS sequence"/>
</dbReference>
<feature type="compositionally biased region" description="Basic and acidic residues" evidence="3">
    <location>
        <begin position="52"/>
        <end position="61"/>
    </location>
</feature>
<reference evidence="4" key="1">
    <citation type="submission" date="2020-10" db="EMBL/GenBank/DDBJ databases">
        <authorList>
            <person name="Han B."/>
            <person name="Lu T."/>
            <person name="Zhao Q."/>
            <person name="Huang X."/>
            <person name="Zhao Y."/>
        </authorList>
    </citation>
    <scope>NUCLEOTIDE SEQUENCE</scope>
</reference>
<proteinExistence type="inferred from homology"/>
<feature type="compositionally biased region" description="Basic and acidic residues" evidence="3">
    <location>
        <begin position="7"/>
        <end position="18"/>
    </location>
</feature>
<evidence type="ECO:0000313" key="5">
    <source>
        <dbReference type="Proteomes" id="UP000604825"/>
    </source>
</evidence>
<feature type="region of interest" description="Disordered" evidence="3">
    <location>
        <begin position="52"/>
        <end position="75"/>
    </location>
</feature>
<keyword evidence="2" id="KW-0378">Hydrolase</keyword>
<evidence type="ECO:0000256" key="3">
    <source>
        <dbReference type="SAM" id="MobiDB-lite"/>
    </source>
</evidence>